<evidence type="ECO:0000313" key="2">
    <source>
        <dbReference type="EMBL" id="PSR70634.1"/>
    </source>
</evidence>
<name>A0A2R6NE33_9APHY</name>
<protein>
    <submittedName>
        <fullName evidence="2">Uncharacterized protein</fullName>
    </submittedName>
</protein>
<keyword evidence="3" id="KW-1185">Reference proteome</keyword>
<dbReference type="STRING" id="98765.A0A2R6NE33"/>
<sequence length="571" mass="65317">MKKKTLSVQSKPNTNVEDKNSRSHQDTHTLEHSIEEEVTPQEICVLEDSIEETIPKESAHKSDVTSVFSLFAPVSLLPTEVLSEIFIMVQTELEHQFSNSCGMKRPWKDVEHCKARAHMSHWLFMAHICRFWREVVLDTPRLWTQVIVSNCTNRAYLDVLLSHSNQAPLTVTVDLPWVSTHVMDDRDWVDTVFEKLPEQQHRIRAMILRSPFFEWMFRFEGWDMPSIKSLQYTGFGTSIQDVPSIQPSFSRIEHLTINVTISRLLPQSICALLESVPMLVTFEVDDCGDPSVTEPPESLPDDHVVTLTRLQSFKLSTYGHILTGLLDHVHFPQNTLLDISCKRTATLDESVEQQGMIPALVSVLNQLAAPFVRLSIYSLTSGMVRIDDGSLSLAFRISLPSYWQYILEDFVCAFSPAVETMYVEDWKQNAFTRTPPLPYNSWLNSFGWMSNLQTLLVSGTAAYNLPAALVKKELRVVFPWLRVLELDHVRFVGWKGEECHDFVGRLANALLERKEQLAPVEELRITDAGSFSQADIELLKSIVPIVEWTVSKWPKWKYIDHSISLNSPTFN</sequence>
<gene>
    <name evidence="2" type="ORF">PHLCEN_2v13494</name>
</gene>
<reference evidence="2 3" key="1">
    <citation type="submission" date="2018-02" db="EMBL/GenBank/DDBJ databases">
        <title>Genome sequence of the basidiomycete white-rot fungus Phlebia centrifuga.</title>
        <authorList>
            <person name="Granchi Z."/>
            <person name="Peng M."/>
            <person name="de Vries R.P."/>
            <person name="Hilden K."/>
            <person name="Makela M.R."/>
            <person name="Grigoriev I."/>
            <person name="Riley R."/>
        </authorList>
    </citation>
    <scope>NUCLEOTIDE SEQUENCE [LARGE SCALE GENOMIC DNA]</scope>
    <source>
        <strain evidence="2 3">FBCC195</strain>
    </source>
</reference>
<evidence type="ECO:0000256" key="1">
    <source>
        <dbReference type="SAM" id="MobiDB-lite"/>
    </source>
</evidence>
<dbReference type="OrthoDB" id="2758786at2759"/>
<dbReference type="Proteomes" id="UP000186601">
    <property type="component" value="Unassembled WGS sequence"/>
</dbReference>
<feature type="region of interest" description="Disordered" evidence="1">
    <location>
        <begin position="1"/>
        <end position="34"/>
    </location>
</feature>
<dbReference type="AlphaFoldDB" id="A0A2R6NE33"/>
<organism evidence="2 3">
    <name type="scientific">Hermanssonia centrifuga</name>
    <dbReference type="NCBI Taxonomy" id="98765"/>
    <lineage>
        <taxon>Eukaryota</taxon>
        <taxon>Fungi</taxon>
        <taxon>Dikarya</taxon>
        <taxon>Basidiomycota</taxon>
        <taxon>Agaricomycotina</taxon>
        <taxon>Agaricomycetes</taxon>
        <taxon>Polyporales</taxon>
        <taxon>Meruliaceae</taxon>
        <taxon>Hermanssonia</taxon>
    </lineage>
</organism>
<dbReference type="EMBL" id="MLYV02001342">
    <property type="protein sequence ID" value="PSR70634.1"/>
    <property type="molecule type" value="Genomic_DNA"/>
</dbReference>
<proteinExistence type="predicted"/>
<feature type="compositionally biased region" description="Basic and acidic residues" evidence="1">
    <location>
        <begin position="16"/>
        <end position="34"/>
    </location>
</feature>
<feature type="compositionally biased region" description="Polar residues" evidence="1">
    <location>
        <begin position="1"/>
        <end position="15"/>
    </location>
</feature>
<evidence type="ECO:0000313" key="3">
    <source>
        <dbReference type="Proteomes" id="UP000186601"/>
    </source>
</evidence>
<comment type="caution">
    <text evidence="2">The sequence shown here is derived from an EMBL/GenBank/DDBJ whole genome shotgun (WGS) entry which is preliminary data.</text>
</comment>
<accession>A0A2R6NE33</accession>